<dbReference type="GO" id="GO:0019991">
    <property type="term" value="P:septate junction assembly"/>
    <property type="evidence" value="ECO:0007669"/>
    <property type="project" value="InterPro"/>
</dbReference>
<reference evidence="2" key="1">
    <citation type="submission" date="2013-04" db="EMBL/GenBank/DDBJ databases">
        <authorList>
            <person name="Qu J."/>
            <person name="Murali S.C."/>
            <person name="Bandaranaike D."/>
            <person name="Bellair M."/>
            <person name="Blankenburg K."/>
            <person name="Chao H."/>
            <person name="Dinh H."/>
            <person name="Doddapaneni H."/>
            <person name="Downs B."/>
            <person name="Dugan-Rocha S."/>
            <person name="Elkadiri S."/>
            <person name="Gnanaolivu R.D."/>
            <person name="Hernandez B."/>
            <person name="Javaid M."/>
            <person name="Jayaseelan J.C."/>
            <person name="Lee S."/>
            <person name="Li M."/>
            <person name="Ming W."/>
            <person name="Munidasa M."/>
            <person name="Muniz J."/>
            <person name="Nguyen L."/>
            <person name="Ongeri F."/>
            <person name="Osuji N."/>
            <person name="Pu L.-L."/>
            <person name="Puazo M."/>
            <person name="Qu C."/>
            <person name="Quiroz J."/>
            <person name="Raj R."/>
            <person name="Weissenberger G."/>
            <person name="Xin Y."/>
            <person name="Zou X."/>
            <person name="Han Y."/>
            <person name="Richards S."/>
            <person name="Worley K."/>
            <person name="Muzny D."/>
            <person name="Gibbs R."/>
        </authorList>
    </citation>
    <scope>NUCLEOTIDE SEQUENCE</scope>
    <source>
        <strain evidence="2">Sampled in the wild</strain>
    </source>
</reference>
<keyword evidence="1" id="KW-1133">Transmembrane helix</keyword>
<organism evidence="2 3">
    <name type="scientific">Ladona fulva</name>
    <name type="common">Scarce chaser dragonfly</name>
    <name type="synonym">Libellula fulva</name>
    <dbReference type="NCBI Taxonomy" id="123851"/>
    <lineage>
        <taxon>Eukaryota</taxon>
        <taxon>Metazoa</taxon>
        <taxon>Ecdysozoa</taxon>
        <taxon>Arthropoda</taxon>
        <taxon>Hexapoda</taxon>
        <taxon>Insecta</taxon>
        <taxon>Pterygota</taxon>
        <taxon>Palaeoptera</taxon>
        <taxon>Odonata</taxon>
        <taxon>Epiprocta</taxon>
        <taxon>Anisoptera</taxon>
        <taxon>Libelluloidea</taxon>
        <taxon>Libellulidae</taxon>
        <taxon>Ladona</taxon>
    </lineage>
</organism>
<reference evidence="2" key="2">
    <citation type="submission" date="2017-10" db="EMBL/GenBank/DDBJ databases">
        <title>Ladona fulva Genome sequencing and assembly.</title>
        <authorList>
            <person name="Murali S."/>
            <person name="Richards S."/>
            <person name="Bandaranaike D."/>
            <person name="Bellair M."/>
            <person name="Blankenburg K."/>
            <person name="Chao H."/>
            <person name="Dinh H."/>
            <person name="Doddapaneni H."/>
            <person name="Dugan-Rocha S."/>
            <person name="Elkadiri S."/>
            <person name="Gnanaolivu R."/>
            <person name="Hernandez B."/>
            <person name="Skinner E."/>
            <person name="Javaid M."/>
            <person name="Lee S."/>
            <person name="Li M."/>
            <person name="Ming W."/>
            <person name="Munidasa M."/>
            <person name="Muniz J."/>
            <person name="Nguyen L."/>
            <person name="Hughes D."/>
            <person name="Osuji N."/>
            <person name="Pu L.-L."/>
            <person name="Puazo M."/>
            <person name="Qu C."/>
            <person name="Quiroz J."/>
            <person name="Raj R."/>
            <person name="Weissenberger G."/>
            <person name="Xin Y."/>
            <person name="Zou X."/>
            <person name="Han Y."/>
            <person name="Worley K."/>
            <person name="Muzny D."/>
            <person name="Gibbs R."/>
        </authorList>
    </citation>
    <scope>NUCLEOTIDE SEQUENCE</scope>
    <source>
        <strain evidence="2">Sampled in the wild</strain>
    </source>
</reference>
<dbReference type="GO" id="GO:0005886">
    <property type="term" value="C:plasma membrane"/>
    <property type="evidence" value="ECO:0007669"/>
    <property type="project" value="TreeGrafter"/>
</dbReference>
<dbReference type="InterPro" id="IPR038976">
    <property type="entry name" value="Ssk"/>
</dbReference>
<dbReference type="PANTHER" id="PTHR36692">
    <property type="entry name" value="PROTEIN SNAKESKIN"/>
    <property type="match status" value="1"/>
</dbReference>
<evidence type="ECO:0000256" key="1">
    <source>
        <dbReference type="SAM" id="Phobius"/>
    </source>
</evidence>
<feature type="transmembrane region" description="Helical" evidence="1">
    <location>
        <begin position="243"/>
        <end position="264"/>
    </location>
</feature>
<keyword evidence="3" id="KW-1185">Reference proteome</keyword>
<evidence type="ECO:0000313" key="3">
    <source>
        <dbReference type="Proteomes" id="UP000792457"/>
    </source>
</evidence>
<feature type="transmembrane region" description="Helical" evidence="1">
    <location>
        <begin position="138"/>
        <end position="161"/>
    </location>
</feature>
<proteinExistence type="predicted"/>
<keyword evidence="1" id="KW-0812">Transmembrane</keyword>
<comment type="caution">
    <text evidence="2">The sequence shown here is derived from an EMBL/GenBank/DDBJ whole genome shotgun (WGS) entry which is preliminary data.</text>
</comment>
<dbReference type="AlphaFoldDB" id="A0A8K0JVZ0"/>
<keyword evidence="1" id="KW-0472">Membrane</keyword>
<sequence>MTNEPPQYSWTCPLGGVTRGRKSFAKRSSLTDVLSRRPLYPYGSGLIMLSAEIWAAEKITMSTGGSTSWKGNPRNSKILYRGNGSTISTHEESKTSRPFIWMKVYELVFAVVILMLHSDAWVLILLGKNGDGSDIHAAMTPFVATVSILLFAPACVLGHFFRQRTPIITMLAMDVIGLVLFATTSALCFIHWDQVKRIIMSISEDGFLDDQPPQVYAELEKALMNVTSSSVRLANDKLLMEGIMSGAVTAVFAIDIFLTVKYGVIRGRKPKAPLVVQYLPSPIPD</sequence>
<accession>A0A8K0JVZ0</accession>
<evidence type="ECO:0000313" key="2">
    <source>
        <dbReference type="EMBL" id="KAG8223361.1"/>
    </source>
</evidence>
<gene>
    <name evidence="2" type="ORF">J437_LFUL001239</name>
</gene>
<protein>
    <submittedName>
        <fullName evidence="2">Uncharacterized protein</fullName>
    </submittedName>
</protein>
<dbReference type="Proteomes" id="UP000792457">
    <property type="component" value="Unassembled WGS sequence"/>
</dbReference>
<dbReference type="PANTHER" id="PTHR36692:SF2">
    <property type="entry name" value="GEO12064P1"/>
    <property type="match status" value="1"/>
</dbReference>
<dbReference type="EMBL" id="KZ308157">
    <property type="protein sequence ID" value="KAG8223361.1"/>
    <property type="molecule type" value="Genomic_DNA"/>
</dbReference>
<feature type="transmembrane region" description="Helical" evidence="1">
    <location>
        <begin position="104"/>
        <end position="126"/>
    </location>
</feature>
<name>A0A8K0JVZ0_LADFU</name>
<feature type="transmembrane region" description="Helical" evidence="1">
    <location>
        <begin position="168"/>
        <end position="192"/>
    </location>
</feature>
<dbReference type="OrthoDB" id="10386354at2759"/>